<organism evidence="7 8">
    <name type="scientific">Conexivisphaera calida</name>
    <dbReference type="NCBI Taxonomy" id="1874277"/>
    <lineage>
        <taxon>Archaea</taxon>
        <taxon>Nitrososphaerota</taxon>
        <taxon>Conexivisphaeria</taxon>
        <taxon>Conexivisphaerales</taxon>
        <taxon>Conexivisphaeraceae</taxon>
        <taxon>Conexivisphaera</taxon>
    </lineage>
</organism>
<dbReference type="AlphaFoldDB" id="A0A4P2VC53"/>
<dbReference type="InterPro" id="IPR057267">
    <property type="entry name" value="Rbsml_uL18_arch"/>
</dbReference>
<dbReference type="InterPro" id="IPR057268">
    <property type="entry name" value="Ribosomal_L18"/>
</dbReference>
<dbReference type="GO" id="GO:0003735">
    <property type="term" value="F:structural constituent of ribosome"/>
    <property type="evidence" value="ECO:0007669"/>
    <property type="project" value="InterPro"/>
</dbReference>
<dbReference type="NCBIfam" id="NF006342">
    <property type="entry name" value="PRK08569.1"/>
    <property type="match status" value="1"/>
</dbReference>
<proteinExistence type="inferred from homology"/>
<dbReference type="SUPFAM" id="SSF53137">
    <property type="entry name" value="Translational machinery components"/>
    <property type="match status" value="1"/>
</dbReference>
<keyword evidence="2 6" id="KW-0699">rRNA-binding</keyword>
<evidence type="ECO:0000256" key="1">
    <source>
        <dbReference type="ARBA" id="ARBA00007116"/>
    </source>
</evidence>
<dbReference type="GO" id="GO:0000027">
    <property type="term" value="P:ribosomal large subunit assembly"/>
    <property type="evidence" value="ECO:0007669"/>
    <property type="project" value="TreeGrafter"/>
</dbReference>
<protein>
    <recommendedName>
        <fullName evidence="6">Large ribosomal subunit protein uL18</fullName>
    </recommendedName>
</protein>
<evidence type="ECO:0000256" key="4">
    <source>
        <dbReference type="ARBA" id="ARBA00022980"/>
    </source>
</evidence>
<evidence type="ECO:0000256" key="6">
    <source>
        <dbReference type="HAMAP-Rule" id="MF_01337"/>
    </source>
</evidence>
<dbReference type="Gene3D" id="3.30.420.100">
    <property type="match status" value="1"/>
</dbReference>
<comment type="similarity">
    <text evidence="1 6">Belongs to the universal ribosomal protein uL18 family.</text>
</comment>
<gene>
    <name evidence="6" type="primary">rpl18</name>
    <name evidence="7" type="ORF">NAS2_0325</name>
</gene>
<dbReference type="GO" id="GO:0008097">
    <property type="term" value="F:5S rRNA binding"/>
    <property type="evidence" value="ECO:0007669"/>
    <property type="project" value="InterPro"/>
</dbReference>
<name>A0A4P2VC53_9ARCH</name>
<dbReference type="Proteomes" id="UP000509448">
    <property type="component" value="Chromosome"/>
</dbReference>
<dbReference type="PANTHER" id="PTHR23410:SF12">
    <property type="entry name" value="LARGE RIBOSOMAL SUBUNIT PROTEIN UL18"/>
    <property type="match status" value="1"/>
</dbReference>
<dbReference type="InterPro" id="IPR005485">
    <property type="entry name" value="Rbsml_uL18_euk_arch"/>
</dbReference>
<evidence type="ECO:0000256" key="5">
    <source>
        <dbReference type="ARBA" id="ARBA00023274"/>
    </source>
</evidence>
<accession>A0A4P2VC53</accession>
<keyword evidence="3 6" id="KW-0694">RNA-binding</keyword>
<dbReference type="KEGG" id="ccai:NAS2_0325"/>
<dbReference type="GO" id="GO:0022625">
    <property type="term" value="C:cytosolic large ribosomal subunit"/>
    <property type="evidence" value="ECO:0007669"/>
    <property type="project" value="TreeGrafter"/>
</dbReference>
<dbReference type="CDD" id="cd00432">
    <property type="entry name" value="Ribosomal_L18_L5e"/>
    <property type="match status" value="1"/>
</dbReference>
<evidence type="ECO:0000256" key="3">
    <source>
        <dbReference type="ARBA" id="ARBA00022884"/>
    </source>
</evidence>
<evidence type="ECO:0000313" key="8">
    <source>
        <dbReference type="Proteomes" id="UP000509448"/>
    </source>
</evidence>
<evidence type="ECO:0000313" key="7">
    <source>
        <dbReference type="EMBL" id="BBE41717.1"/>
    </source>
</evidence>
<comment type="function">
    <text evidence="6">This is one of the proteins that bind and probably mediate the attachment of the 5S RNA into the large ribosomal subunit, where it forms part of the central protuberance.</text>
</comment>
<keyword evidence="5 6" id="KW-0687">Ribonucleoprotein</keyword>
<sequence>MFVSDRNVSAQLHVPEKVGDRVVAQAHSRELVEQGWRASRKSLPAAYLVGYLLGLRALKVGVSSAVLYTGVRAFIPGSRIAAVVAGARDAGLDVPASEDALPDESRLRGDHVAEYAKALRDSGLYEQRFSGYVKSGFDPSDYPKLVEEVKAKLKGAMAS</sequence>
<dbReference type="EMBL" id="AP018732">
    <property type="protein sequence ID" value="BBE41717.1"/>
    <property type="molecule type" value="Genomic_DNA"/>
</dbReference>
<dbReference type="PANTHER" id="PTHR23410">
    <property type="entry name" value="RIBOSOMAL PROTEIN L5-RELATED"/>
    <property type="match status" value="1"/>
</dbReference>
<keyword evidence="4 6" id="KW-0689">Ribosomal protein</keyword>
<keyword evidence="8" id="KW-1185">Reference proteome</keyword>
<evidence type="ECO:0000256" key="2">
    <source>
        <dbReference type="ARBA" id="ARBA00022730"/>
    </source>
</evidence>
<dbReference type="HAMAP" id="MF_01337_A">
    <property type="entry name" value="Ribosomal_uL18_A"/>
    <property type="match status" value="1"/>
</dbReference>
<dbReference type="Pfam" id="PF17144">
    <property type="entry name" value="Ribosomal_L5e"/>
    <property type="match status" value="1"/>
</dbReference>
<reference evidence="7 8" key="1">
    <citation type="journal article" date="2019" name="ISME J.">
        <title>Isolation and characterization of a thermophilic sulfur- and iron-reducing thaumarchaeote from a terrestrial acidic hot spring.</title>
        <authorList>
            <person name="Kato S."/>
            <person name="Itoh T."/>
            <person name="Yuki M."/>
            <person name="Nagamori M."/>
            <person name="Ohnishi M."/>
            <person name="Uematsu K."/>
            <person name="Suzuki K."/>
            <person name="Takashina T."/>
            <person name="Ohkuma M."/>
        </authorList>
    </citation>
    <scope>NUCLEOTIDE SEQUENCE [LARGE SCALE GENOMIC DNA]</scope>
    <source>
        <strain evidence="7 8">NAS-02</strain>
    </source>
</reference>
<dbReference type="GO" id="GO:0006412">
    <property type="term" value="P:translation"/>
    <property type="evidence" value="ECO:0007669"/>
    <property type="project" value="UniProtKB-UniRule"/>
</dbReference>
<comment type="subunit">
    <text evidence="6">Part of the 50S ribosomal subunit. Contacts the 5S and 23S rRNAs.</text>
</comment>